<accession>E6LRI9</accession>
<dbReference type="RefSeq" id="WP_008752334.1">
    <property type="nucleotide sequence ID" value="NZ_GL622296.1"/>
</dbReference>
<dbReference type="eggNOG" id="ENOG5030H34">
    <property type="taxonomic scope" value="Bacteria"/>
</dbReference>
<dbReference type="EMBL" id="AEPW01000101">
    <property type="protein sequence ID" value="EFU75544.1"/>
    <property type="molecule type" value="Genomic_DNA"/>
</dbReference>
<reference evidence="2 3" key="1">
    <citation type="submission" date="2010-12" db="EMBL/GenBank/DDBJ databases">
        <authorList>
            <person name="Muzny D."/>
            <person name="Qin X."/>
            <person name="Deng J."/>
            <person name="Jiang H."/>
            <person name="Liu Y."/>
            <person name="Qu J."/>
            <person name="Song X.-Z."/>
            <person name="Zhang L."/>
            <person name="Thornton R."/>
            <person name="Coyle M."/>
            <person name="Francisco L."/>
            <person name="Jackson L."/>
            <person name="Javaid M."/>
            <person name="Korchina V."/>
            <person name="Kovar C."/>
            <person name="Mata R."/>
            <person name="Mathew T."/>
            <person name="Ngo R."/>
            <person name="Nguyen L."/>
            <person name="Nguyen N."/>
            <person name="Okwuonu G."/>
            <person name="Ongeri F."/>
            <person name="Pham C."/>
            <person name="Simmons D."/>
            <person name="Wilczek-Boney K."/>
            <person name="Hale W."/>
            <person name="Jakkamsetti A."/>
            <person name="Pham P."/>
            <person name="Ruth R."/>
            <person name="San Lucas F."/>
            <person name="Warren J."/>
            <person name="Zhang J."/>
            <person name="Zhao Z."/>
            <person name="Zhou C."/>
            <person name="Zhu D."/>
            <person name="Lee S."/>
            <person name="Bess C."/>
            <person name="Blankenburg K."/>
            <person name="Forbes L."/>
            <person name="Fu Q."/>
            <person name="Gubbala S."/>
            <person name="Hirani K."/>
            <person name="Jayaseelan J.C."/>
            <person name="Lara F."/>
            <person name="Munidasa M."/>
            <person name="Palculict T."/>
            <person name="Patil S."/>
            <person name="Pu L.-L."/>
            <person name="Saada N."/>
            <person name="Tang L."/>
            <person name="Weissenberger G."/>
            <person name="Zhu Y."/>
            <person name="Hemphill L."/>
            <person name="Shang Y."/>
            <person name="Youmans B."/>
            <person name="Ayvaz T."/>
            <person name="Ross M."/>
            <person name="Santibanez J."/>
            <person name="Aqrawi P."/>
            <person name="Gross S."/>
            <person name="Joshi V."/>
            <person name="Fowler G."/>
            <person name="Nazareth L."/>
            <person name="Reid J."/>
            <person name="Worley K."/>
            <person name="Petrosino J."/>
            <person name="Highlander S."/>
            <person name="Gibbs R."/>
        </authorList>
    </citation>
    <scope>NUCLEOTIDE SEQUENCE [LARGE SCALE GENOMIC DNA]</scope>
    <source>
        <strain evidence="2 3">DSM 3986</strain>
    </source>
</reference>
<evidence type="ECO:0000313" key="3">
    <source>
        <dbReference type="Proteomes" id="UP000003434"/>
    </source>
</evidence>
<gene>
    <name evidence="2" type="ORF">HMPREF0381_2574</name>
</gene>
<name>E6LRI9_9FIRM</name>
<sequence>MNMVFKIQIHRNISIFHRYYPVSSNYEPKRGDLFFHLKKIIVDGKEKWVGHTGILSPMIKEQILYSIEGNTDDSVLIRKTNRLNNGGSSYFDGFGSNGGSSFGDIPEGALSRGGRTD</sequence>
<dbReference type="HOGENOM" id="CLU_2081852_0_0_9"/>
<dbReference type="Proteomes" id="UP000003434">
    <property type="component" value="Unassembled WGS sequence"/>
</dbReference>
<comment type="caution">
    <text evidence="2">The sequence shown here is derived from an EMBL/GenBank/DDBJ whole genome shotgun (WGS) entry which is preliminary data.</text>
</comment>
<feature type="region of interest" description="Disordered" evidence="1">
    <location>
        <begin position="95"/>
        <end position="117"/>
    </location>
</feature>
<protein>
    <submittedName>
        <fullName evidence="2">Uncharacterized protein</fullName>
    </submittedName>
</protein>
<evidence type="ECO:0000313" key="2">
    <source>
        <dbReference type="EMBL" id="EFU75544.1"/>
    </source>
</evidence>
<organism evidence="2 3">
    <name type="scientific">Lachnoanaerobaculum saburreum DSM 3986</name>
    <dbReference type="NCBI Taxonomy" id="887325"/>
    <lineage>
        <taxon>Bacteria</taxon>
        <taxon>Bacillati</taxon>
        <taxon>Bacillota</taxon>
        <taxon>Clostridia</taxon>
        <taxon>Lachnospirales</taxon>
        <taxon>Lachnospiraceae</taxon>
        <taxon>Lachnoanaerobaculum</taxon>
    </lineage>
</organism>
<proteinExistence type="predicted"/>
<dbReference type="AlphaFoldDB" id="E6LRI9"/>
<evidence type="ECO:0000256" key="1">
    <source>
        <dbReference type="SAM" id="MobiDB-lite"/>
    </source>
</evidence>